<name>A0A229UTP7_9BACL</name>
<dbReference type="EMBL" id="NMQW01000012">
    <property type="protein sequence ID" value="OXM86798.1"/>
    <property type="molecule type" value="Genomic_DNA"/>
</dbReference>
<evidence type="ECO:0000313" key="2">
    <source>
        <dbReference type="Proteomes" id="UP000215509"/>
    </source>
</evidence>
<keyword evidence="2" id="KW-1185">Reference proteome</keyword>
<reference evidence="1 2" key="1">
    <citation type="submission" date="2017-07" db="EMBL/GenBank/DDBJ databases">
        <title>Genome sequencing and assembly of Paenibacillus rigui.</title>
        <authorList>
            <person name="Mayilraj S."/>
        </authorList>
    </citation>
    <scope>NUCLEOTIDE SEQUENCE [LARGE SCALE GENOMIC DNA]</scope>
    <source>
        <strain evidence="1 2">JCM 16352</strain>
    </source>
</reference>
<comment type="caution">
    <text evidence="1">The sequence shown here is derived from an EMBL/GenBank/DDBJ whole genome shotgun (WGS) entry which is preliminary data.</text>
</comment>
<dbReference type="Proteomes" id="UP000215509">
    <property type="component" value="Unassembled WGS sequence"/>
</dbReference>
<gene>
    <name evidence="1" type="ORF">CF651_08080</name>
</gene>
<protein>
    <submittedName>
        <fullName evidence="1">Uncharacterized protein</fullName>
    </submittedName>
</protein>
<evidence type="ECO:0000313" key="1">
    <source>
        <dbReference type="EMBL" id="OXM86798.1"/>
    </source>
</evidence>
<organism evidence="1 2">
    <name type="scientific">Paenibacillus rigui</name>
    <dbReference type="NCBI Taxonomy" id="554312"/>
    <lineage>
        <taxon>Bacteria</taxon>
        <taxon>Bacillati</taxon>
        <taxon>Bacillota</taxon>
        <taxon>Bacilli</taxon>
        <taxon>Bacillales</taxon>
        <taxon>Paenibacillaceae</taxon>
        <taxon>Paenibacillus</taxon>
    </lineage>
</organism>
<sequence>MLTYEYDRSRFTITELKHEHDVEIRVHCLQQEDSVHQAFHRMRKHFDGNDVITDVMLYVHHNEEYHWIVRHDFYTDFIINLFKHQLVTSVRWD</sequence>
<dbReference type="AlphaFoldDB" id="A0A229UTP7"/>
<proteinExistence type="predicted"/>
<accession>A0A229UTP7</accession>
<dbReference type="OrthoDB" id="2941641at2"/>
<dbReference type="RefSeq" id="WP_094014346.1">
    <property type="nucleotide sequence ID" value="NZ_NMQW01000012.1"/>
</dbReference>